<protein>
    <submittedName>
        <fullName evidence="2">Uncharacterized protein</fullName>
    </submittedName>
</protein>
<evidence type="ECO:0000256" key="1">
    <source>
        <dbReference type="SAM" id="SignalP"/>
    </source>
</evidence>
<dbReference type="AlphaFoldDB" id="A0A316ALY9"/>
<dbReference type="EMBL" id="QGDT01000004">
    <property type="protein sequence ID" value="PWJ58438.1"/>
    <property type="molecule type" value="Genomic_DNA"/>
</dbReference>
<evidence type="ECO:0000313" key="3">
    <source>
        <dbReference type="Proteomes" id="UP000245880"/>
    </source>
</evidence>
<dbReference type="OrthoDB" id="964761at2"/>
<feature type="chain" id="PRO_5016378214" evidence="1">
    <location>
        <begin position="19"/>
        <end position="129"/>
    </location>
</feature>
<proteinExistence type="predicted"/>
<accession>A0A316ALY9</accession>
<feature type="signal peptide" evidence="1">
    <location>
        <begin position="1"/>
        <end position="18"/>
    </location>
</feature>
<organism evidence="2 3">
    <name type="scientific">Dyadobacter jejuensis</name>
    <dbReference type="NCBI Taxonomy" id="1082580"/>
    <lineage>
        <taxon>Bacteria</taxon>
        <taxon>Pseudomonadati</taxon>
        <taxon>Bacteroidota</taxon>
        <taxon>Cytophagia</taxon>
        <taxon>Cytophagales</taxon>
        <taxon>Spirosomataceae</taxon>
        <taxon>Dyadobacter</taxon>
    </lineage>
</organism>
<dbReference type="PROSITE" id="PS51257">
    <property type="entry name" value="PROKAR_LIPOPROTEIN"/>
    <property type="match status" value="1"/>
</dbReference>
<dbReference type="Proteomes" id="UP000245880">
    <property type="component" value="Unassembled WGS sequence"/>
</dbReference>
<keyword evidence="1" id="KW-0732">Signal</keyword>
<sequence length="129" mass="14403">MKVKLLAFALLASLSCKAQKFFVAPTEKGFESKIIDKMKYKGYQLVDQKQDADYLIECLVDGQYKAVKFGSMFKGFVKISDRKTGQELARTKEVGKSPSVYNGFQAGPKIMAVIAEKYLIKTIDSAITK</sequence>
<comment type="caution">
    <text evidence="2">The sequence shown here is derived from an EMBL/GenBank/DDBJ whole genome shotgun (WGS) entry which is preliminary data.</text>
</comment>
<reference evidence="2 3" key="1">
    <citation type="submission" date="2018-03" db="EMBL/GenBank/DDBJ databases">
        <title>Genomic Encyclopedia of Archaeal and Bacterial Type Strains, Phase II (KMG-II): from individual species to whole genera.</title>
        <authorList>
            <person name="Goeker M."/>
        </authorList>
    </citation>
    <scope>NUCLEOTIDE SEQUENCE [LARGE SCALE GENOMIC DNA]</scope>
    <source>
        <strain evidence="2 3">DSM 100346</strain>
    </source>
</reference>
<evidence type="ECO:0000313" key="2">
    <source>
        <dbReference type="EMBL" id="PWJ58438.1"/>
    </source>
</evidence>
<dbReference type="RefSeq" id="WP_146202258.1">
    <property type="nucleotide sequence ID" value="NZ_QGDT01000004.1"/>
</dbReference>
<gene>
    <name evidence="2" type="ORF">CLV98_104298</name>
</gene>
<name>A0A316ALY9_9BACT</name>
<keyword evidence="3" id="KW-1185">Reference proteome</keyword>